<reference evidence="1 2" key="2">
    <citation type="journal article" date="2022" name="Mol. Ecol. Resour.">
        <title>The genomes of chicory, endive, great burdock and yacon provide insights into Asteraceae paleo-polyploidization history and plant inulin production.</title>
        <authorList>
            <person name="Fan W."/>
            <person name="Wang S."/>
            <person name="Wang H."/>
            <person name="Wang A."/>
            <person name="Jiang F."/>
            <person name="Liu H."/>
            <person name="Zhao H."/>
            <person name="Xu D."/>
            <person name="Zhang Y."/>
        </authorList>
    </citation>
    <scope>NUCLEOTIDE SEQUENCE [LARGE SCALE GENOMIC DNA]</scope>
    <source>
        <strain evidence="2">cv. Yunnan</strain>
        <tissue evidence="1">Leaves</tissue>
    </source>
</reference>
<protein>
    <submittedName>
        <fullName evidence="1">Uncharacterized protein</fullName>
    </submittedName>
</protein>
<accession>A0ACB9HH63</accession>
<proteinExistence type="predicted"/>
<name>A0ACB9HH63_9ASTR</name>
<organism evidence="1 2">
    <name type="scientific">Smallanthus sonchifolius</name>
    <dbReference type="NCBI Taxonomy" id="185202"/>
    <lineage>
        <taxon>Eukaryota</taxon>
        <taxon>Viridiplantae</taxon>
        <taxon>Streptophyta</taxon>
        <taxon>Embryophyta</taxon>
        <taxon>Tracheophyta</taxon>
        <taxon>Spermatophyta</taxon>
        <taxon>Magnoliopsida</taxon>
        <taxon>eudicotyledons</taxon>
        <taxon>Gunneridae</taxon>
        <taxon>Pentapetalae</taxon>
        <taxon>asterids</taxon>
        <taxon>campanulids</taxon>
        <taxon>Asterales</taxon>
        <taxon>Asteraceae</taxon>
        <taxon>Asteroideae</taxon>
        <taxon>Heliantheae alliance</taxon>
        <taxon>Millerieae</taxon>
        <taxon>Smallanthus</taxon>
    </lineage>
</organism>
<comment type="caution">
    <text evidence="1">The sequence shown here is derived from an EMBL/GenBank/DDBJ whole genome shotgun (WGS) entry which is preliminary data.</text>
</comment>
<dbReference type="EMBL" id="CM042029">
    <property type="protein sequence ID" value="KAI3794605.1"/>
    <property type="molecule type" value="Genomic_DNA"/>
</dbReference>
<evidence type="ECO:0000313" key="1">
    <source>
        <dbReference type="EMBL" id="KAI3794605.1"/>
    </source>
</evidence>
<evidence type="ECO:0000313" key="2">
    <source>
        <dbReference type="Proteomes" id="UP001056120"/>
    </source>
</evidence>
<gene>
    <name evidence="1" type="ORF">L1987_37237</name>
</gene>
<dbReference type="Proteomes" id="UP001056120">
    <property type="component" value="Linkage Group LG12"/>
</dbReference>
<reference evidence="2" key="1">
    <citation type="journal article" date="2022" name="Mol. Ecol. Resour.">
        <title>The genomes of chicory, endive, great burdock and yacon provide insights into Asteraceae palaeo-polyploidization history and plant inulin production.</title>
        <authorList>
            <person name="Fan W."/>
            <person name="Wang S."/>
            <person name="Wang H."/>
            <person name="Wang A."/>
            <person name="Jiang F."/>
            <person name="Liu H."/>
            <person name="Zhao H."/>
            <person name="Xu D."/>
            <person name="Zhang Y."/>
        </authorList>
    </citation>
    <scope>NUCLEOTIDE SEQUENCE [LARGE SCALE GENOMIC DNA]</scope>
    <source>
        <strain evidence="2">cv. Yunnan</strain>
    </source>
</reference>
<keyword evidence="2" id="KW-1185">Reference proteome</keyword>
<sequence>MAAGGHGLSVVPPQLWEISDITKVDLSRNSIEDLPIQLSSCASLECEAVSDAMISATICQVKSHREDTKLHHFLIGGLFRHLIVKMRRTLTGGIMSSDYYWPSKYSWGQRSSDYSRSDDDYGPMEDLTNNNSLSPYDKLGIQQYGR</sequence>